<comment type="caution">
    <text evidence="3">The sequence shown here is derived from an EMBL/GenBank/DDBJ whole genome shotgun (WGS) entry which is preliminary data.</text>
</comment>
<dbReference type="InterPro" id="IPR036388">
    <property type="entry name" value="WH-like_DNA-bd_sf"/>
</dbReference>
<dbReference type="AlphaFoldDB" id="A0A413Z1M3"/>
<evidence type="ECO:0000259" key="1">
    <source>
        <dbReference type="Pfam" id="PF08279"/>
    </source>
</evidence>
<dbReference type="Pfam" id="PF08279">
    <property type="entry name" value="HTH_11"/>
    <property type="match status" value="1"/>
</dbReference>
<dbReference type="PANTHER" id="PTHR34580">
    <property type="match status" value="1"/>
</dbReference>
<dbReference type="InterPro" id="IPR013196">
    <property type="entry name" value="HTH_11"/>
</dbReference>
<accession>A0A413Z1M3</accession>
<dbReference type="InterPro" id="IPR051534">
    <property type="entry name" value="CBASS_pafABC_assoc_protein"/>
</dbReference>
<dbReference type="EMBL" id="QSHM01000001">
    <property type="protein sequence ID" value="RHC15262.1"/>
    <property type="molecule type" value="Genomic_DNA"/>
</dbReference>
<feature type="domain" description="Helix-turn-helix type 11" evidence="1">
    <location>
        <begin position="14"/>
        <end position="53"/>
    </location>
</feature>
<proteinExistence type="predicted"/>
<dbReference type="InterPro" id="IPR026881">
    <property type="entry name" value="WYL_dom"/>
</dbReference>
<reference evidence="3 4" key="1">
    <citation type="submission" date="2018-08" db="EMBL/GenBank/DDBJ databases">
        <title>A genome reference for cultivated species of the human gut microbiota.</title>
        <authorList>
            <person name="Zou Y."/>
            <person name="Xue W."/>
            <person name="Luo G."/>
        </authorList>
    </citation>
    <scope>NUCLEOTIDE SEQUENCE [LARGE SCALE GENOMIC DNA]</scope>
    <source>
        <strain evidence="3 4">AM37-3BH</strain>
    </source>
</reference>
<feature type="domain" description="WYL" evidence="2">
    <location>
        <begin position="151"/>
        <end position="218"/>
    </location>
</feature>
<protein>
    <submittedName>
        <fullName evidence="3">WYL domain-containing transcriptional regulator</fullName>
    </submittedName>
</protein>
<sequence length="325" mass="38117">MDNEYKNYKADRVLKLLFRALKGESLSVAALADESNVSTRSITRDINDLKAFLADYRDILGNAELKYSASDHCYTLEMDNLFSNKELFAIAKVLIGSRAFSHEELLTIIGKLKTHTSYSDKKRLEQLIAKEMFNYEEVGSDCDSVIDNVWKLSNYIQEQRAITISYYKMNRDRVKHRIIPVSIMFSEYYFYLIAYKCEDTLSDTPTYFRIDRICDMTVHREKLELPKNVEFDEGLLRKRSQFMWPGPLRKIRFEFTGPSLQAILDRLPTAKVIDRYDNKYLIEAEVYGNGIKMFLLSQGSWVKVIAPDEFVKEMKYEIEKMQLLY</sequence>
<dbReference type="PANTHER" id="PTHR34580:SF1">
    <property type="entry name" value="PROTEIN PAFC"/>
    <property type="match status" value="1"/>
</dbReference>
<dbReference type="Gene3D" id="1.10.10.10">
    <property type="entry name" value="Winged helix-like DNA-binding domain superfamily/Winged helix DNA-binding domain"/>
    <property type="match status" value="1"/>
</dbReference>
<dbReference type="PROSITE" id="PS52050">
    <property type="entry name" value="WYL"/>
    <property type="match status" value="1"/>
</dbReference>
<name>A0A413Z1M3_9FIRM</name>
<evidence type="ECO:0000313" key="3">
    <source>
        <dbReference type="EMBL" id="RHC15262.1"/>
    </source>
</evidence>
<dbReference type="Proteomes" id="UP000285844">
    <property type="component" value="Unassembled WGS sequence"/>
</dbReference>
<evidence type="ECO:0000259" key="2">
    <source>
        <dbReference type="Pfam" id="PF13280"/>
    </source>
</evidence>
<gene>
    <name evidence="3" type="ORF">DW858_00025</name>
</gene>
<organism evidence="3 4">
    <name type="scientific">Lachnospira eligens</name>
    <dbReference type="NCBI Taxonomy" id="39485"/>
    <lineage>
        <taxon>Bacteria</taxon>
        <taxon>Bacillati</taxon>
        <taxon>Bacillota</taxon>
        <taxon>Clostridia</taxon>
        <taxon>Lachnospirales</taxon>
        <taxon>Lachnospiraceae</taxon>
        <taxon>Lachnospira</taxon>
    </lineage>
</organism>
<dbReference type="RefSeq" id="WP_118350895.1">
    <property type="nucleotide sequence ID" value="NZ_DAWDTH010000004.1"/>
</dbReference>
<dbReference type="Pfam" id="PF13280">
    <property type="entry name" value="WYL"/>
    <property type="match status" value="1"/>
</dbReference>
<evidence type="ECO:0000313" key="4">
    <source>
        <dbReference type="Proteomes" id="UP000285844"/>
    </source>
</evidence>